<dbReference type="PANTHER" id="PTHR42915">
    <property type="entry name" value="HYPOTHETICAL 460 KDA PROTEIN IN FEUA-SIGW INTERGENIC REGION [PRECURSOR]"/>
    <property type="match status" value="1"/>
</dbReference>
<proteinExistence type="predicted"/>
<organism evidence="3 4">
    <name type="scientific">Desulfosarcina widdelii</name>
    <dbReference type="NCBI Taxonomy" id="947919"/>
    <lineage>
        <taxon>Bacteria</taxon>
        <taxon>Pseudomonadati</taxon>
        <taxon>Thermodesulfobacteriota</taxon>
        <taxon>Desulfobacteria</taxon>
        <taxon>Desulfobacterales</taxon>
        <taxon>Desulfosarcinaceae</taxon>
        <taxon>Desulfosarcina</taxon>
    </lineage>
</organism>
<sequence length="390" mass="43729">MREVKTGLEVFLDAPPEAMRGKRLGLLCNPASVDSRYTHARHRIAEAFCGQLAALYSPQHGFYAEKQDNMIESDHGKDPATGLPVFSLYGETRQPTRAMLDPVDILLVDLQDVGTRVYTFIYTLSYCMEAARQTGKKVIVLDRPNPVGGSRIEGNLLNTDFSSFVGRYPIPMRHGLTIGELAILFNTAFGIGCDLEVVAMQGWKREMTFERTGLPWVAPSPNLPTPASALVYPGQVIWEGTNISEGRGTTQPFEIFGAPFISCDRLLQTMDDRLLQGVVLRPVVFEPTANKWSDRPCRGFQIHVTDEALYSPYALSLGLYQAIYRLYPEAFAYKQPPYEYEFTRLPMDLILGDVEIRSQIEAGRPIAQIAAQWANGLSAYEKMIRKVKLY</sequence>
<dbReference type="OrthoDB" id="5705574at2"/>
<dbReference type="EMBL" id="AP021875">
    <property type="protein sequence ID" value="BBO73831.1"/>
    <property type="molecule type" value="Genomic_DNA"/>
</dbReference>
<evidence type="ECO:0000259" key="1">
    <source>
        <dbReference type="Pfam" id="PF07075"/>
    </source>
</evidence>
<dbReference type="InterPro" id="IPR008302">
    <property type="entry name" value="NamZ"/>
</dbReference>
<dbReference type="PIRSF" id="PIRSF016719">
    <property type="entry name" value="UCP016719"/>
    <property type="match status" value="1"/>
</dbReference>
<dbReference type="InterPro" id="IPR048503">
    <property type="entry name" value="NamZ_C"/>
</dbReference>
<dbReference type="AlphaFoldDB" id="A0A5K7Z2T6"/>
<evidence type="ECO:0000313" key="4">
    <source>
        <dbReference type="Proteomes" id="UP000427769"/>
    </source>
</evidence>
<dbReference type="InterPro" id="IPR048502">
    <property type="entry name" value="NamZ_N"/>
</dbReference>
<dbReference type="Gene3D" id="3.40.50.12170">
    <property type="entry name" value="Uncharacterised protein PF07075, DUF1343"/>
    <property type="match status" value="1"/>
</dbReference>
<dbReference type="Gene3D" id="3.90.1150.140">
    <property type="match status" value="1"/>
</dbReference>
<dbReference type="RefSeq" id="WP_155302905.1">
    <property type="nucleotide sequence ID" value="NZ_AP021875.1"/>
</dbReference>
<evidence type="ECO:0000313" key="3">
    <source>
        <dbReference type="EMBL" id="BBO73831.1"/>
    </source>
</evidence>
<dbReference type="Proteomes" id="UP000427769">
    <property type="component" value="Chromosome"/>
</dbReference>
<feature type="domain" description="Peptidoglycan beta-N-acetylmuramidase NamZ C-terminal" evidence="2">
    <location>
        <begin position="230"/>
        <end position="390"/>
    </location>
</feature>
<reference evidence="3 4" key="1">
    <citation type="submission" date="2019-11" db="EMBL/GenBank/DDBJ databases">
        <title>Comparative genomics of hydrocarbon-degrading Desulfosarcina strains.</title>
        <authorList>
            <person name="Watanabe M."/>
            <person name="Kojima H."/>
            <person name="Fukui M."/>
        </authorList>
    </citation>
    <scope>NUCLEOTIDE SEQUENCE [LARGE SCALE GENOMIC DNA]</scope>
    <source>
        <strain evidence="3 4">PP31</strain>
    </source>
</reference>
<dbReference type="GO" id="GO:0033922">
    <property type="term" value="F:peptidoglycan beta-N-acetylmuramidase activity"/>
    <property type="evidence" value="ECO:0007669"/>
    <property type="project" value="InterPro"/>
</dbReference>
<dbReference type="Pfam" id="PF20732">
    <property type="entry name" value="NamZ_C"/>
    <property type="match status" value="1"/>
</dbReference>
<keyword evidence="4" id="KW-1185">Reference proteome</keyword>
<protein>
    <recommendedName>
        <fullName evidence="5">DUF1343 domain-containing protein</fullName>
    </recommendedName>
</protein>
<name>A0A5K7Z2T6_9BACT</name>
<evidence type="ECO:0000259" key="2">
    <source>
        <dbReference type="Pfam" id="PF20732"/>
    </source>
</evidence>
<accession>A0A5K7Z2T6</accession>
<dbReference type="KEGG" id="dwd:DSCW_12480"/>
<feature type="domain" description="Peptidoglycan beta-N-acetylmuramidase NamZ N-terminal" evidence="1">
    <location>
        <begin position="25"/>
        <end position="226"/>
    </location>
</feature>
<dbReference type="Pfam" id="PF07075">
    <property type="entry name" value="NamZ_N"/>
    <property type="match status" value="1"/>
</dbReference>
<evidence type="ECO:0008006" key="5">
    <source>
        <dbReference type="Google" id="ProtNLM"/>
    </source>
</evidence>
<gene>
    <name evidence="3" type="ORF">DSCW_12480</name>
</gene>
<dbReference type="PANTHER" id="PTHR42915:SF1">
    <property type="entry name" value="PEPTIDOGLYCAN BETA-N-ACETYLMURAMIDASE NAMZ"/>
    <property type="match status" value="1"/>
</dbReference>